<evidence type="ECO:0000259" key="3">
    <source>
        <dbReference type="Pfam" id="PF03816"/>
    </source>
</evidence>
<keyword evidence="2" id="KW-1133">Transmembrane helix</keyword>
<dbReference type="PANTHER" id="PTHR33392:SF6">
    <property type="entry name" value="POLYISOPRENYL-TEICHOIC ACID--PEPTIDOGLYCAN TEICHOIC ACID TRANSFERASE TAGU"/>
    <property type="match status" value="1"/>
</dbReference>
<evidence type="ECO:0000313" key="4">
    <source>
        <dbReference type="EMBL" id="HIX76006.1"/>
    </source>
</evidence>
<sequence length="404" mass="44966">MSKKKVNKRSHKYRRRRRRRILFGVEIFVLVLLGVGLFSYMWLNNVMGRMQTQGLDTTKVAVNSEVQQNIEAMSGSQIIAVAGLDARGAAMDGKEDPDGLRNSQNSDTIILLCIDHDNKEIRMVSVMRDTWMNLSTPGDGYDFAKANSAYNKGGPEGMLSMLNTNLDLAIEDYVSVDWKVLADVIDVLGGLDIEMRNAECIWANDYNKDVSAAQGVEYEPIEYNEDEDDEYREVHHLTGAQAVSYARIRKGGGDDAQRTARQRLVINLMMEKVKKSPDKIPAIIDTAADNISTSLETSEIIQLAYNAVTYTMGTSYAFPFELCYGEHIIDALGVDVVIPVTLYTNVTELHEYLFPGVEYTPSSVIEDYNYYIVQQSGYGESKIDSVLHQGPGSEAATQVTGTAE</sequence>
<comment type="caution">
    <text evidence="4">The sequence shown here is derived from an EMBL/GenBank/DDBJ whole genome shotgun (WGS) entry which is preliminary data.</text>
</comment>
<dbReference type="Gene3D" id="3.40.630.190">
    <property type="entry name" value="LCP protein"/>
    <property type="match status" value="1"/>
</dbReference>
<organism evidence="4 5">
    <name type="scientific">Candidatus Fusicatenibacter merdavium</name>
    <dbReference type="NCBI Taxonomy" id="2838600"/>
    <lineage>
        <taxon>Bacteria</taxon>
        <taxon>Bacillati</taxon>
        <taxon>Bacillota</taxon>
        <taxon>Clostridia</taxon>
        <taxon>Lachnospirales</taxon>
        <taxon>Lachnospiraceae</taxon>
        <taxon>Fusicatenibacter</taxon>
    </lineage>
</organism>
<keyword evidence="2" id="KW-0812">Transmembrane</keyword>
<proteinExistence type="inferred from homology"/>
<evidence type="ECO:0000256" key="1">
    <source>
        <dbReference type="ARBA" id="ARBA00006068"/>
    </source>
</evidence>
<keyword evidence="2" id="KW-0472">Membrane</keyword>
<name>A0A9D1XBF3_9FIRM</name>
<accession>A0A9D1XBF3</accession>
<comment type="similarity">
    <text evidence="1">Belongs to the LytR/CpsA/Psr (LCP) family.</text>
</comment>
<reference evidence="4" key="2">
    <citation type="submission" date="2021-04" db="EMBL/GenBank/DDBJ databases">
        <authorList>
            <person name="Gilroy R."/>
        </authorList>
    </citation>
    <scope>NUCLEOTIDE SEQUENCE</scope>
    <source>
        <strain evidence="4">CHK183-1962</strain>
    </source>
</reference>
<dbReference type="AlphaFoldDB" id="A0A9D1XBF3"/>
<protein>
    <submittedName>
        <fullName evidence="4">LCP family protein</fullName>
    </submittedName>
</protein>
<reference evidence="4" key="1">
    <citation type="journal article" date="2021" name="PeerJ">
        <title>Extensive microbial diversity within the chicken gut microbiome revealed by metagenomics and culture.</title>
        <authorList>
            <person name="Gilroy R."/>
            <person name="Ravi A."/>
            <person name="Getino M."/>
            <person name="Pursley I."/>
            <person name="Horton D.L."/>
            <person name="Alikhan N.F."/>
            <person name="Baker D."/>
            <person name="Gharbi K."/>
            <person name="Hall N."/>
            <person name="Watson M."/>
            <person name="Adriaenssens E.M."/>
            <person name="Foster-Nyarko E."/>
            <person name="Jarju S."/>
            <person name="Secka A."/>
            <person name="Antonio M."/>
            <person name="Oren A."/>
            <person name="Chaudhuri R.R."/>
            <person name="La Ragione R."/>
            <person name="Hildebrand F."/>
            <person name="Pallen M.J."/>
        </authorList>
    </citation>
    <scope>NUCLEOTIDE SEQUENCE</scope>
    <source>
        <strain evidence="4">CHK183-1962</strain>
    </source>
</reference>
<evidence type="ECO:0000313" key="5">
    <source>
        <dbReference type="Proteomes" id="UP000886890"/>
    </source>
</evidence>
<dbReference type="PANTHER" id="PTHR33392">
    <property type="entry name" value="POLYISOPRENYL-TEICHOIC ACID--PEPTIDOGLYCAN TEICHOIC ACID TRANSFERASE TAGU"/>
    <property type="match status" value="1"/>
</dbReference>
<dbReference type="Pfam" id="PF03816">
    <property type="entry name" value="LytR_cpsA_psr"/>
    <property type="match status" value="1"/>
</dbReference>
<dbReference type="Proteomes" id="UP000886890">
    <property type="component" value="Unassembled WGS sequence"/>
</dbReference>
<dbReference type="NCBIfam" id="TIGR00350">
    <property type="entry name" value="lytR_cpsA_psr"/>
    <property type="match status" value="1"/>
</dbReference>
<dbReference type="EMBL" id="DXEK01000002">
    <property type="protein sequence ID" value="HIX76006.1"/>
    <property type="molecule type" value="Genomic_DNA"/>
</dbReference>
<feature type="domain" description="Cell envelope-related transcriptional attenuator" evidence="3">
    <location>
        <begin position="105"/>
        <end position="274"/>
    </location>
</feature>
<feature type="transmembrane region" description="Helical" evidence="2">
    <location>
        <begin position="21"/>
        <end position="43"/>
    </location>
</feature>
<dbReference type="InterPro" id="IPR004474">
    <property type="entry name" value="LytR_CpsA_psr"/>
</dbReference>
<evidence type="ECO:0000256" key="2">
    <source>
        <dbReference type="SAM" id="Phobius"/>
    </source>
</evidence>
<gene>
    <name evidence="4" type="ORF">H9734_00160</name>
</gene>
<dbReference type="InterPro" id="IPR050922">
    <property type="entry name" value="LytR/CpsA/Psr_CW_biosynth"/>
</dbReference>